<keyword evidence="3" id="KW-1185">Reference proteome</keyword>
<feature type="compositionally biased region" description="Polar residues" evidence="1">
    <location>
        <begin position="117"/>
        <end position="132"/>
    </location>
</feature>
<proteinExistence type="predicted"/>
<feature type="region of interest" description="Disordered" evidence="1">
    <location>
        <begin position="84"/>
        <end position="139"/>
    </location>
</feature>
<dbReference type="EMBL" id="JAPDRK010000001">
    <property type="protein sequence ID" value="KAJ9616820.1"/>
    <property type="molecule type" value="Genomic_DNA"/>
</dbReference>
<gene>
    <name evidence="2" type="ORF">H2200_000539</name>
</gene>
<evidence type="ECO:0000313" key="3">
    <source>
        <dbReference type="Proteomes" id="UP001172673"/>
    </source>
</evidence>
<dbReference type="Proteomes" id="UP001172673">
    <property type="component" value="Unassembled WGS sequence"/>
</dbReference>
<sequence>MLQFTTPQSGDPEKNKSAIAYQVRRHAAKVAAARQRKIRGSPLAAGTDGGASPPIESCFLLGLDGDTEKSRHNSASIVKATKSVAGSGGPATTRPKWTSVYKLNTSRSRATSSNSTPKTTPIQTPSPFSTESPIPDIELRTGDDAESAFDYANALPWPDSLHSFLETALDPPQIASNSDAFAGHENTSYQSLLTLGKHIPDSQASMLAFEMGSGFRAIHALPAFLRQAQRRAVGATVALDQYQRGSPGAPFLEDIVGEAEQSYMAFRAAETASSLNITSDGLVADCCRLAGLIYCELVLFPSLSEDDTLPELVSELQTALETAGFWLSEEENTVPVSYMLIWATMMGAMIHTGTRNNGWFISRLSGVIAADESLRDWQVMRSLLSKYLWWHPVCDRPGQTIWTEALRLAPPKVAERPIIARMT</sequence>
<evidence type="ECO:0000256" key="1">
    <source>
        <dbReference type="SAM" id="MobiDB-lite"/>
    </source>
</evidence>
<comment type="caution">
    <text evidence="2">The sequence shown here is derived from an EMBL/GenBank/DDBJ whole genome shotgun (WGS) entry which is preliminary data.</text>
</comment>
<protein>
    <submittedName>
        <fullName evidence="2">Uncharacterized protein</fullName>
    </submittedName>
</protein>
<evidence type="ECO:0000313" key="2">
    <source>
        <dbReference type="EMBL" id="KAJ9616820.1"/>
    </source>
</evidence>
<accession>A0AA38XNM2</accession>
<reference evidence="2" key="1">
    <citation type="submission" date="2022-10" db="EMBL/GenBank/DDBJ databases">
        <title>Culturing micro-colonial fungi from biological soil crusts in the Mojave desert and describing Neophaeococcomyces mojavensis, and introducing the new genera and species Taxawa tesnikishii.</title>
        <authorList>
            <person name="Kurbessoian T."/>
            <person name="Stajich J.E."/>
        </authorList>
    </citation>
    <scope>NUCLEOTIDE SEQUENCE</scope>
    <source>
        <strain evidence="2">TK_41</strain>
    </source>
</reference>
<dbReference type="AlphaFoldDB" id="A0AA38XNM2"/>
<name>A0AA38XNM2_9EURO</name>
<feature type="compositionally biased region" description="Low complexity" evidence="1">
    <location>
        <begin position="104"/>
        <end position="116"/>
    </location>
</feature>
<organism evidence="2 3">
    <name type="scientific">Cladophialophora chaetospira</name>
    <dbReference type="NCBI Taxonomy" id="386627"/>
    <lineage>
        <taxon>Eukaryota</taxon>
        <taxon>Fungi</taxon>
        <taxon>Dikarya</taxon>
        <taxon>Ascomycota</taxon>
        <taxon>Pezizomycotina</taxon>
        <taxon>Eurotiomycetes</taxon>
        <taxon>Chaetothyriomycetidae</taxon>
        <taxon>Chaetothyriales</taxon>
        <taxon>Herpotrichiellaceae</taxon>
        <taxon>Cladophialophora</taxon>
    </lineage>
</organism>